<comment type="caution">
    <text evidence="18">The sequence shown here is derived from an EMBL/GenBank/DDBJ whole genome shotgun (WGS) entry which is preliminary data.</text>
</comment>
<evidence type="ECO:0000256" key="11">
    <source>
        <dbReference type="ARBA" id="ARBA00023018"/>
    </source>
</evidence>
<evidence type="ECO:0000313" key="19">
    <source>
        <dbReference type="Proteomes" id="UP000600918"/>
    </source>
</evidence>
<dbReference type="InterPro" id="IPR041560">
    <property type="entry name" value="Tudor_FRM1"/>
</dbReference>
<feature type="domain" description="Agenet-like" evidence="17">
    <location>
        <begin position="198"/>
        <end position="250"/>
    </location>
</feature>
<dbReference type="GO" id="GO:0007399">
    <property type="term" value="P:nervous system development"/>
    <property type="evidence" value="ECO:0007669"/>
    <property type="project" value="UniProtKB-KW"/>
</dbReference>
<organism evidence="18 19">
    <name type="scientific">Vespula pensylvanica</name>
    <name type="common">Western yellow jacket</name>
    <name type="synonym">Wasp</name>
    <dbReference type="NCBI Taxonomy" id="30213"/>
    <lineage>
        <taxon>Eukaryota</taxon>
        <taxon>Metazoa</taxon>
        <taxon>Ecdysozoa</taxon>
        <taxon>Arthropoda</taxon>
        <taxon>Hexapoda</taxon>
        <taxon>Insecta</taxon>
        <taxon>Pterygota</taxon>
        <taxon>Neoptera</taxon>
        <taxon>Endopterygota</taxon>
        <taxon>Hymenoptera</taxon>
        <taxon>Apocrita</taxon>
        <taxon>Aculeata</taxon>
        <taxon>Vespoidea</taxon>
        <taxon>Vespidae</taxon>
        <taxon>Vespinae</taxon>
        <taxon>Vespula</taxon>
    </lineage>
</organism>
<dbReference type="GO" id="GO:0010494">
    <property type="term" value="C:cytoplasmic stress granule"/>
    <property type="evidence" value="ECO:0007669"/>
    <property type="project" value="UniProtKB-SubCell"/>
</dbReference>
<feature type="compositionally biased region" description="Basic and acidic residues" evidence="16">
    <location>
        <begin position="1"/>
        <end position="22"/>
    </location>
</feature>
<evidence type="ECO:0000256" key="2">
    <source>
        <dbReference type="ARBA" id="ARBA00004484"/>
    </source>
</evidence>
<dbReference type="FunFam" id="3.30.1370.10:FF:000054">
    <property type="entry name" value="Fragile X mental retardation protein 1"/>
    <property type="match status" value="1"/>
</dbReference>
<keyword evidence="9 15" id="KW-0694">RNA-binding</keyword>
<dbReference type="Proteomes" id="UP000600918">
    <property type="component" value="Unassembled WGS sequence"/>
</dbReference>
<dbReference type="Pfam" id="PF18336">
    <property type="entry name" value="Tudor_FRX1"/>
    <property type="match status" value="1"/>
</dbReference>
<dbReference type="Gene3D" id="2.30.30.140">
    <property type="match status" value="3"/>
</dbReference>
<dbReference type="InterPro" id="IPR008395">
    <property type="entry name" value="Agenet-like_dom"/>
</dbReference>
<dbReference type="InterPro" id="IPR036612">
    <property type="entry name" value="KH_dom_type_1_sf"/>
</dbReference>
<evidence type="ECO:0000256" key="14">
    <source>
        <dbReference type="ARBA" id="ARBA00034103"/>
    </source>
</evidence>
<comment type="subcellular location">
    <subcellularLocation>
        <location evidence="3">Cell projection</location>
        <location evidence="3">Neuron projection</location>
    </subcellularLocation>
    <subcellularLocation>
        <location evidence="1">Cytoplasm</location>
        <location evidence="1">Stress granule</location>
    </subcellularLocation>
    <subcellularLocation>
        <location evidence="2">Perikaryon</location>
    </subcellularLocation>
    <subcellularLocation>
        <location evidence="14">Synapse</location>
    </subcellularLocation>
</comment>
<accession>A0A834KR05</accession>
<comment type="similarity">
    <text evidence="4">Belongs to the FMR1 family.</text>
</comment>
<dbReference type="PANTHER" id="PTHR10603:SF7">
    <property type="entry name" value="FRAGILE X MESSENGER RIBONUCLEOPROTEIN 1 HOMOLOG"/>
    <property type="match status" value="1"/>
</dbReference>
<dbReference type="PANTHER" id="PTHR10603">
    <property type="entry name" value="FRAGILE X MENTAL RETARDATION SYNDROME-RELATED PROTEIN"/>
    <property type="match status" value="1"/>
</dbReference>
<evidence type="ECO:0000256" key="6">
    <source>
        <dbReference type="ARBA" id="ARBA00022491"/>
    </source>
</evidence>
<dbReference type="GO" id="GO:0043005">
    <property type="term" value="C:neuron projection"/>
    <property type="evidence" value="ECO:0007669"/>
    <property type="project" value="UniProtKB-SubCell"/>
</dbReference>
<evidence type="ECO:0000256" key="3">
    <source>
        <dbReference type="ARBA" id="ARBA00004487"/>
    </source>
</evidence>
<dbReference type="FunFam" id="3.30.1370.10:FF:000004">
    <property type="entry name" value="Fragile X mental retardation 1, isoform CRA_e"/>
    <property type="match status" value="1"/>
</dbReference>
<dbReference type="GO" id="GO:0003730">
    <property type="term" value="F:mRNA 3'-UTR binding"/>
    <property type="evidence" value="ECO:0007669"/>
    <property type="project" value="TreeGrafter"/>
</dbReference>
<feature type="compositionally biased region" description="Polar residues" evidence="16">
    <location>
        <begin position="566"/>
        <end position="578"/>
    </location>
</feature>
<evidence type="ECO:0000256" key="13">
    <source>
        <dbReference type="ARBA" id="ARBA00023274"/>
    </source>
</evidence>
<dbReference type="EMBL" id="JACSDY010000013">
    <property type="protein sequence ID" value="KAF7410950.1"/>
    <property type="molecule type" value="Genomic_DNA"/>
</dbReference>
<dbReference type="GO" id="GO:1990904">
    <property type="term" value="C:ribonucleoprotein complex"/>
    <property type="evidence" value="ECO:0007669"/>
    <property type="project" value="UniProtKB-KW"/>
</dbReference>
<evidence type="ECO:0000256" key="12">
    <source>
        <dbReference type="ARBA" id="ARBA00023273"/>
    </source>
</evidence>
<dbReference type="InterPro" id="IPR022034">
    <property type="entry name" value="FMR1-like_C_core"/>
</dbReference>
<evidence type="ECO:0000256" key="8">
    <source>
        <dbReference type="ARBA" id="ARBA00022845"/>
    </source>
</evidence>
<dbReference type="GO" id="GO:0043204">
    <property type="term" value="C:perikaryon"/>
    <property type="evidence" value="ECO:0007669"/>
    <property type="project" value="UniProtKB-SubCell"/>
</dbReference>
<dbReference type="InterPro" id="IPR004087">
    <property type="entry name" value="KH_dom"/>
</dbReference>
<dbReference type="GO" id="GO:0098793">
    <property type="term" value="C:presynapse"/>
    <property type="evidence" value="ECO:0007669"/>
    <property type="project" value="GOC"/>
</dbReference>
<dbReference type="CDD" id="cd20402">
    <property type="entry name" value="Tudor_Agenet_FMRP-like_rpt1"/>
    <property type="match status" value="1"/>
</dbReference>
<keyword evidence="6" id="KW-0678">Repressor</keyword>
<dbReference type="Pfam" id="PF00013">
    <property type="entry name" value="KH_1"/>
    <property type="match status" value="2"/>
</dbReference>
<feature type="compositionally biased region" description="Basic and acidic residues" evidence="16">
    <location>
        <begin position="662"/>
        <end position="674"/>
    </location>
</feature>
<dbReference type="PROSITE" id="PS50084">
    <property type="entry name" value="KH_TYPE_1"/>
    <property type="match status" value="2"/>
</dbReference>
<feature type="compositionally biased region" description="Polar residues" evidence="16">
    <location>
        <begin position="732"/>
        <end position="758"/>
    </location>
</feature>
<keyword evidence="11" id="KW-0770">Synapse</keyword>
<keyword evidence="7" id="KW-0677">Repeat</keyword>
<dbReference type="CDD" id="cd22425">
    <property type="entry name" value="KH_I_FMR1_FXR_rpt1"/>
    <property type="match status" value="1"/>
</dbReference>
<evidence type="ECO:0000256" key="7">
    <source>
        <dbReference type="ARBA" id="ARBA00022737"/>
    </source>
</evidence>
<keyword evidence="8" id="KW-0810">Translation regulation</keyword>
<feature type="compositionally biased region" description="Basic residues" evidence="16">
    <location>
        <begin position="703"/>
        <end position="714"/>
    </location>
</feature>
<evidence type="ECO:0000256" key="1">
    <source>
        <dbReference type="ARBA" id="ARBA00004210"/>
    </source>
</evidence>
<dbReference type="GO" id="GO:0048170">
    <property type="term" value="P:positive regulation of long-term neuronal synaptic plasticity"/>
    <property type="evidence" value="ECO:0007669"/>
    <property type="project" value="TreeGrafter"/>
</dbReference>
<dbReference type="GO" id="GO:0045182">
    <property type="term" value="F:translation regulator activity"/>
    <property type="evidence" value="ECO:0007669"/>
    <property type="project" value="TreeGrafter"/>
</dbReference>
<dbReference type="Pfam" id="PF05641">
    <property type="entry name" value="Agenet"/>
    <property type="match status" value="1"/>
</dbReference>
<evidence type="ECO:0000256" key="9">
    <source>
        <dbReference type="ARBA" id="ARBA00022884"/>
    </source>
</evidence>
<gene>
    <name evidence="18" type="ORF">H0235_013557</name>
</gene>
<dbReference type="PROSITE" id="PS51641">
    <property type="entry name" value="AGENET_LIKE"/>
    <property type="match status" value="2"/>
</dbReference>
<proteinExistence type="inferred from homology"/>
<keyword evidence="12" id="KW-0966">Cell projection</keyword>
<evidence type="ECO:0000256" key="15">
    <source>
        <dbReference type="PROSITE-ProRule" id="PRU00117"/>
    </source>
</evidence>
<dbReference type="Pfam" id="PF12235">
    <property type="entry name" value="FXMRP1_C_core"/>
    <property type="match status" value="1"/>
</dbReference>
<dbReference type="SUPFAM" id="SSF54791">
    <property type="entry name" value="Eukaryotic type KH-domain (KH-domain type I)"/>
    <property type="match status" value="2"/>
</dbReference>
<dbReference type="AlphaFoldDB" id="A0A834KR05"/>
<evidence type="ECO:0000256" key="16">
    <source>
        <dbReference type="SAM" id="MobiDB-lite"/>
    </source>
</evidence>
<protein>
    <recommendedName>
        <fullName evidence="17">Agenet-like domain-containing protein</fullName>
    </recommendedName>
</protein>
<dbReference type="GO" id="GO:0048513">
    <property type="term" value="P:animal organ development"/>
    <property type="evidence" value="ECO:0007669"/>
    <property type="project" value="TreeGrafter"/>
</dbReference>
<reference evidence="18" key="1">
    <citation type="journal article" date="2020" name="G3 (Bethesda)">
        <title>High-Quality Assemblies for Three Invasive Social Wasps from the &lt;i&gt;Vespula&lt;/i&gt; Genus.</title>
        <authorList>
            <person name="Harrop T.W.R."/>
            <person name="Guhlin J."/>
            <person name="McLaughlin G.M."/>
            <person name="Permina E."/>
            <person name="Stockwell P."/>
            <person name="Gilligan J."/>
            <person name="Le Lec M.F."/>
            <person name="Gruber M.A.M."/>
            <person name="Quinn O."/>
            <person name="Lovegrove M."/>
            <person name="Duncan E.J."/>
            <person name="Remnant E.J."/>
            <person name="Van Eeckhoven J."/>
            <person name="Graham B."/>
            <person name="Knapp R.A."/>
            <person name="Langford K.W."/>
            <person name="Kronenberg Z."/>
            <person name="Press M.O."/>
            <person name="Eacker S.M."/>
            <person name="Wilson-Rankin E.E."/>
            <person name="Purcell J."/>
            <person name="Lester P.J."/>
            <person name="Dearden P.K."/>
        </authorList>
    </citation>
    <scope>NUCLEOTIDE SEQUENCE</scope>
    <source>
        <strain evidence="18">Volc-1</strain>
    </source>
</reference>
<dbReference type="CDD" id="cd22427">
    <property type="entry name" value="KH_I_FMR1_FXR_rpt3"/>
    <property type="match status" value="1"/>
</dbReference>
<dbReference type="InterPro" id="IPR004088">
    <property type="entry name" value="KH_dom_type_1"/>
</dbReference>
<dbReference type="InterPro" id="IPR040472">
    <property type="entry name" value="FMRP_KH0"/>
</dbReference>
<keyword evidence="13" id="KW-0687">Ribonucleoprotein</keyword>
<dbReference type="GO" id="GO:0005634">
    <property type="term" value="C:nucleus"/>
    <property type="evidence" value="ECO:0007669"/>
    <property type="project" value="TreeGrafter"/>
</dbReference>
<keyword evidence="19" id="KW-1185">Reference proteome</keyword>
<feature type="compositionally biased region" description="Gly residues" evidence="16">
    <location>
        <begin position="539"/>
        <end position="553"/>
    </location>
</feature>
<dbReference type="InterPro" id="IPR040148">
    <property type="entry name" value="FMR1"/>
</dbReference>
<feature type="region of interest" description="Disordered" evidence="16">
    <location>
        <begin position="1"/>
        <end position="37"/>
    </location>
</feature>
<feature type="compositionally biased region" description="Gly residues" evidence="16">
    <location>
        <begin position="641"/>
        <end position="650"/>
    </location>
</feature>
<dbReference type="SMART" id="SM00322">
    <property type="entry name" value="KH"/>
    <property type="match status" value="2"/>
</dbReference>
<evidence type="ECO:0000256" key="4">
    <source>
        <dbReference type="ARBA" id="ARBA00006633"/>
    </source>
</evidence>
<dbReference type="Pfam" id="PF17904">
    <property type="entry name" value="KH_9"/>
    <property type="match status" value="1"/>
</dbReference>
<evidence type="ECO:0000256" key="10">
    <source>
        <dbReference type="ARBA" id="ARBA00022902"/>
    </source>
</evidence>
<dbReference type="GO" id="GO:0045727">
    <property type="term" value="P:positive regulation of translation"/>
    <property type="evidence" value="ECO:0007669"/>
    <property type="project" value="TreeGrafter"/>
</dbReference>
<feature type="region of interest" description="Disordered" evidence="16">
    <location>
        <begin position="629"/>
        <end position="777"/>
    </location>
</feature>
<name>A0A834KR05_VESPE</name>
<dbReference type="Gene3D" id="3.30.1370.10">
    <property type="entry name" value="K Homology domain, type 1"/>
    <property type="match status" value="2"/>
</dbReference>
<keyword evidence="10" id="KW-0524">Neurogenesis</keyword>
<evidence type="ECO:0000259" key="17">
    <source>
        <dbReference type="PROSITE" id="PS51641"/>
    </source>
</evidence>
<evidence type="ECO:0000256" key="5">
    <source>
        <dbReference type="ARBA" id="ARBA00022490"/>
    </source>
</evidence>
<dbReference type="GO" id="GO:0099577">
    <property type="term" value="P:regulation of translation at presynapse, modulating synaptic transmission"/>
    <property type="evidence" value="ECO:0007669"/>
    <property type="project" value="TreeGrafter"/>
</dbReference>
<dbReference type="GO" id="GO:0043488">
    <property type="term" value="P:regulation of mRNA stability"/>
    <property type="evidence" value="ECO:0007669"/>
    <property type="project" value="TreeGrafter"/>
</dbReference>
<feature type="domain" description="Agenet-like" evidence="17">
    <location>
        <begin position="82"/>
        <end position="185"/>
    </location>
</feature>
<sequence>MLMHDGKEISRFPREGNERSEGSRGGTPVRVNPTRAPSRAKRYCDWSNSASFLISKLVPLPARRHACRKGGEPSHKSKMEDLTVEVCGENGAYYKVRSVESIENVERKSKAVDSTCHEPWRASNITLHSLGVIFPKGSLLHLSRYPAPGYILAFVTDVFDDEVLVTFENDWQPESKFPFAQVRLPPKDGVKAEFQENQEIEVFSRSNEQEAWGWWKAIIKMIKGGFLVVEYLGWDYTYTEIISNERLRVKNVNPPIDKNTFHKIEIEVPEDLREYAKMDNAHKEFQKAIGAAVCRYVPERGVLLAISRHENIHRHSTMLQEMHFRNLSQKVLLLKRTEEAARQLESTKLQTIGGYTDEFNVREDLMGLAIGAHGANIQQARKVDGITNIELEENSCTFKIYGETHEAVKKARSMLEYSEESIQVPRVLVGKVIGKNGRIIQEIVDKSGVVRVKIEGDNEPQPTIPREEGQVPFVFVGTVESIANAKLLLEYHLAHLKEVEQLRQEKLEIDQQLRSMHGSTTGPMPSFPPTRRGMVTGPEEGGGGRGGRGGQSRGRGRGRAPARHNAGNTITDYINNIENTHKRDGRVRGGSDTRDINNRNHLTTNLDTFVNVCVNIWPLRLRRDTLDGNEDRVRDLPPRGGHQGGAGNSGYMGARQGRPPVQRRDRRDERRRTTDDEDTVLDSQDVSSIDRESVSSVEGGAKVIRRRRARRSRQRSYTPTNSEKGSNAGPGDQSTITNKEGTPANDVSVSNNSSQGSKGQREPRNRPPRMQQSNKPKEALFNDSNYAIMFDIRIHSLGGSSSTIWSKGFPDCETVPHFYTELLTYVTVLWMYFLVPDLLIYVSVYCPISLLNIVVKSLSEELNVAPEILYPHTSIA</sequence>
<evidence type="ECO:0000313" key="18">
    <source>
        <dbReference type="EMBL" id="KAF7410950.1"/>
    </source>
</evidence>
<dbReference type="GO" id="GO:0051028">
    <property type="term" value="P:mRNA transport"/>
    <property type="evidence" value="ECO:0007669"/>
    <property type="project" value="TreeGrafter"/>
</dbReference>
<keyword evidence="5" id="KW-0963">Cytoplasm</keyword>
<feature type="compositionally biased region" description="Basic and acidic residues" evidence="16">
    <location>
        <begin position="579"/>
        <end position="598"/>
    </location>
</feature>
<feature type="region of interest" description="Disordered" evidence="16">
    <location>
        <begin position="516"/>
        <end position="599"/>
    </location>
</feature>